<reference evidence="2 3" key="1">
    <citation type="submission" date="2009-07" db="EMBL/GenBank/DDBJ databases">
        <authorList>
            <person name="Madupu R."/>
            <person name="Sebastian Y."/>
            <person name="Durkin A.S."/>
            <person name="Torralba M."/>
            <person name="Methe B."/>
            <person name="Sutton G.G."/>
            <person name="Strausberg R.L."/>
            <person name="Nelson K.E."/>
        </authorList>
    </citation>
    <scope>NUCLEOTIDE SEQUENCE [LARGE SCALE GENOMIC DNA]</scope>
    <source>
        <strain evidence="2 3">ATCC 35580</strain>
    </source>
</reference>
<feature type="transmembrane region" description="Helical" evidence="1">
    <location>
        <begin position="20"/>
        <end position="38"/>
    </location>
</feature>
<dbReference type="Proteomes" id="UP000004509">
    <property type="component" value="Unassembled WGS sequence"/>
</dbReference>
<protein>
    <submittedName>
        <fullName evidence="2">Uncharacterized protein</fullName>
    </submittedName>
</protein>
<evidence type="ECO:0000313" key="2">
    <source>
        <dbReference type="EMBL" id="EEV20266.1"/>
    </source>
</evidence>
<keyword evidence="1" id="KW-0472">Membrane</keyword>
<sequence>MTHGHGPPSEPTQRIDDCCAFRLIAWITSFVKVISAFWKKS</sequence>
<evidence type="ECO:0000256" key="1">
    <source>
        <dbReference type="SAM" id="Phobius"/>
    </source>
</evidence>
<dbReference type="AlphaFoldDB" id="C8PQB1"/>
<organism evidence="2 3">
    <name type="scientific">Treponema vincentii ATCC 35580</name>
    <dbReference type="NCBI Taxonomy" id="596324"/>
    <lineage>
        <taxon>Bacteria</taxon>
        <taxon>Pseudomonadati</taxon>
        <taxon>Spirochaetota</taxon>
        <taxon>Spirochaetia</taxon>
        <taxon>Spirochaetales</taxon>
        <taxon>Treponemataceae</taxon>
        <taxon>Treponema</taxon>
    </lineage>
</organism>
<evidence type="ECO:0000313" key="3">
    <source>
        <dbReference type="Proteomes" id="UP000004509"/>
    </source>
</evidence>
<dbReference type="STRING" id="596324.TREVI0001_2013"/>
<comment type="caution">
    <text evidence="2">The sequence shown here is derived from an EMBL/GenBank/DDBJ whole genome shotgun (WGS) entry which is preliminary data.</text>
</comment>
<proteinExistence type="predicted"/>
<dbReference type="EMBL" id="ACYH01000037">
    <property type="protein sequence ID" value="EEV20266.1"/>
    <property type="molecule type" value="Genomic_DNA"/>
</dbReference>
<name>C8PQB1_9SPIR</name>
<accession>C8PQB1</accession>
<keyword evidence="1" id="KW-0812">Transmembrane</keyword>
<gene>
    <name evidence="2" type="ORF">TREVI0001_2013</name>
</gene>
<keyword evidence="1" id="KW-1133">Transmembrane helix</keyword>